<sequence>MSDDRQAHIAQKAPYAVEVEAGKKYFWCACGLSKNQPFCDGSHKGGPFSPLAFTAEKDGTVHLCGCKHTAKAPYCDGTHTKL</sequence>
<dbReference type="GO" id="GO:0046872">
    <property type="term" value="F:metal ion binding"/>
    <property type="evidence" value="ECO:0007669"/>
    <property type="project" value="UniProtKB-KW"/>
</dbReference>
<dbReference type="AlphaFoldDB" id="A0A5C7SSW9"/>
<keyword evidence="1" id="KW-0001">2Fe-2S</keyword>
<dbReference type="EMBL" id="SSFD01000096">
    <property type="protein sequence ID" value="TXH86964.1"/>
    <property type="molecule type" value="Genomic_DNA"/>
</dbReference>
<dbReference type="InterPro" id="IPR042216">
    <property type="entry name" value="MitoNEET_CISD"/>
</dbReference>
<dbReference type="Gene3D" id="3.40.5.90">
    <property type="entry name" value="CDGSH iron-sulfur domain, mitoNEET-type"/>
    <property type="match status" value="2"/>
</dbReference>
<evidence type="ECO:0000259" key="5">
    <source>
        <dbReference type="SMART" id="SM00704"/>
    </source>
</evidence>
<dbReference type="Pfam" id="PF09360">
    <property type="entry name" value="zf-CDGSH"/>
    <property type="match status" value="1"/>
</dbReference>
<reference evidence="6 7" key="1">
    <citation type="submission" date="2018-09" db="EMBL/GenBank/DDBJ databases">
        <title>Metagenome Assembled Genomes from an Advanced Water Purification Facility.</title>
        <authorList>
            <person name="Stamps B.W."/>
            <person name="Spear J.R."/>
        </authorList>
    </citation>
    <scope>NUCLEOTIDE SEQUENCE [LARGE SCALE GENOMIC DNA]</scope>
    <source>
        <strain evidence="6">Bin_27_1</strain>
    </source>
</reference>
<evidence type="ECO:0000256" key="2">
    <source>
        <dbReference type="ARBA" id="ARBA00022723"/>
    </source>
</evidence>
<dbReference type="PANTHER" id="PTHR46491">
    <property type="entry name" value="CDGSH IRON SULFUR DOMAIN PROTEIN HOMOLOG"/>
    <property type="match status" value="1"/>
</dbReference>
<proteinExistence type="predicted"/>
<organism evidence="6 7">
    <name type="scientific">Thauera aminoaromatica</name>
    <dbReference type="NCBI Taxonomy" id="164330"/>
    <lineage>
        <taxon>Bacteria</taxon>
        <taxon>Pseudomonadati</taxon>
        <taxon>Pseudomonadota</taxon>
        <taxon>Betaproteobacteria</taxon>
        <taxon>Rhodocyclales</taxon>
        <taxon>Zoogloeaceae</taxon>
        <taxon>Thauera</taxon>
    </lineage>
</organism>
<feature type="domain" description="Iron-binding zinc finger CDGSH type" evidence="5">
    <location>
        <begin position="50"/>
        <end position="81"/>
    </location>
</feature>
<comment type="caution">
    <text evidence="6">The sequence shown here is derived from an EMBL/GenBank/DDBJ whole genome shotgun (WGS) entry which is preliminary data.</text>
</comment>
<evidence type="ECO:0000256" key="1">
    <source>
        <dbReference type="ARBA" id="ARBA00022714"/>
    </source>
</evidence>
<dbReference type="Proteomes" id="UP000321192">
    <property type="component" value="Unassembled WGS sequence"/>
</dbReference>
<keyword evidence="2" id="KW-0479">Metal-binding</keyword>
<protein>
    <submittedName>
        <fullName evidence="6">CDGSH iron-sulfur domain-containing protein</fullName>
    </submittedName>
</protein>
<gene>
    <name evidence="6" type="ORF">E6Q80_06780</name>
</gene>
<dbReference type="InterPro" id="IPR018967">
    <property type="entry name" value="FeS-contain_CDGSH-typ"/>
</dbReference>
<name>A0A5C7SSW9_THASP</name>
<accession>A0A5C7SSW9</accession>
<dbReference type="RefSeq" id="WP_273424513.1">
    <property type="nucleotide sequence ID" value="NZ_JAKLLK010000078.1"/>
</dbReference>
<evidence type="ECO:0000256" key="4">
    <source>
        <dbReference type="ARBA" id="ARBA00023014"/>
    </source>
</evidence>
<feature type="domain" description="Iron-binding zinc finger CDGSH type" evidence="5">
    <location>
        <begin position="12"/>
        <end position="49"/>
    </location>
</feature>
<dbReference type="PANTHER" id="PTHR46491:SF3">
    <property type="entry name" value="CDGSH IRON-SULFUR DOMAIN-CONTAINING PROTEIN 3, MITOCHONDRIAL"/>
    <property type="match status" value="1"/>
</dbReference>
<dbReference type="InterPro" id="IPR052950">
    <property type="entry name" value="CISD"/>
</dbReference>
<dbReference type="GO" id="GO:0051537">
    <property type="term" value="F:2 iron, 2 sulfur cluster binding"/>
    <property type="evidence" value="ECO:0007669"/>
    <property type="project" value="UniProtKB-KW"/>
</dbReference>
<evidence type="ECO:0000313" key="7">
    <source>
        <dbReference type="Proteomes" id="UP000321192"/>
    </source>
</evidence>
<keyword evidence="3" id="KW-0408">Iron</keyword>
<dbReference type="SMART" id="SM00704">
    <property type="entry name" value="ZnF_CDGSH"/>
    <property type="match status" value="2"/>
</dbReference>
<evidence type="ECO:0000313" key="6">
    <source>
        <dbReference type="EMBL" id="TXH86964.1"/>
    </source>
</evidence>
<dbReference type="GO" id="GO:0005737">
    <property type="term" value="C:cytoplasm"/>
    <property type="evidence" value="ECO:0007669"/>
    <property type="project" value="UniProtKB-ARBA"/>
</dbReference>
<evidence type="ECO:0000256" key="3">
    <source>
        <dbReference type="ARBA" id="ARBA00023004"/>
    </source>
</evidence>
<keyword evidence="4" id="KW-0411">Iron-sulfur</keyword>